<name>A0A9N9B257_9GLOM</name>
<dbReference type="SMART" id="SM01041">
    <property type="entry name" value="BRO1"/>
    <property type="match status" value="1"/>
</dbReference>
<keyword evidence="3" id="KW-0963">Cytoplasm</keyword>
<comment type="caution">
    <text evidence="9">The sequence shown here is derived from an EMBL/GenBank/DDBJ whole genome shotgun (WGS) entry which is preliminary data.</text>
</comment>
<feature type="domain" description="BRO1" evidence="8">
    <location>
        <begin position="5"/>
        <end position="408"/>
    </location>
</feature>
<dbReference type="PANTHER" id="PTHR23030:SF30">
    <property type="entry name" value="TYROSINE-PROTEIN PHOSPHATASE NON-RECEPTOR TYPE 23"/>
    <property type="match status" value="1"/>
</dbReference>
<evidence type="ECO:0000313" key="10">
    <source>
        <dbReference type="Proteomes" id="UP000789739"/>
    </source>
</evidence>
<feature type="compositionally biased region" description="Low complexity" evidence="7">
    <location>
        <begin position="826"/>
        <end position="851"/>
    </location>
</feature>
<keyword evidence="4" id="KW-0967">Endosome</keyword>
<dbReference type="CDD" id="cd09242">
    <property type="entry name" value="BRO1_ScBro1_like"/>
    <property type="match status" value="1"/>
</dbReference>
<feature type="region of interest" description="Disordered" evidence="7">
    <location>
        <begin position="806"/>
        <end position="995"/>
    </location>
</feature>
<feature type="compositionally biased region" description="Low complexity" evidence="7">
    <location>
        <begin position="871"/>
        <end position="899"/>
    </location>
</feature>
<gene>
    <name evidence="9" type="ORF">PBRASI_LOCUS4939</name>
</gene>
<reference evidence="9" key="1">
    <citation type="submission" date="2021-06" db="EMBL/GenBank/DDBJ databases">
        <authorList>
            <person name="Kallberg Y."/>
            <person name="Tangrot J."/>
            <person name="Rosling A."/>
        </authorList>
    </citation>
    <scope>NUCLEOTIDE SEQUENCE</scope>
    <source>
        <strain evidence="9">BR232B</strain>
    </source>
</reference>
<feature type="compositionally biased region" description="Pro residues" evidence="7">
    <location>
        <begin position="852"/>
        <end position="870"/>
    </location>
</feature>
<dbReference type="Gene3D" id="1.20.140.50">
    <property type="entry name" value="alix/aip1 like domains"/>
    <property type="match status" value="1"/>
</dbReference>
<feature type="compositionally biased region" description="Polar residues" evidence="7">
    <location>
        <begin position="906"/>
        <end position="915"/>
    </location>
</feature>
<dbReference type="InterPro" id="IPR038499">
    <property type="entry name" value="BRO1_sf"/>
</dbReference>
<organism evidence="9 10">
    <name type="scientific">Paraglomus brasilianum</name>
    <dbReference type="NCBI Taxonomy" id="144538"/>
    <lineage>
        <taxon>Eukaryota</taxon>
        <taxon>Fungi</taxon>
        <taxon>Fungi incertae sedis</taxon>
        <taxon>Mucoromycota</taxon>
        <taxon>Glomeromycotina</taxon>
        <taxon>Glomeromycetes</taxon>
        <taxon>Paraglomerales</taxon>
        <taxon>Paraglomeraceae</taxon>
        <taxon>Paraglomus</taxon>
    </lineage>
</organism>
<dbReference type="Pfam" id="PF13949">
    <property type="entry name" value="ALIX_LYPXL_bnd"/>
    <property type="match status" value="1"/>
</dbReference>
<sequence length="995" mass="113715">MNQSPMIHAPSKKTDEVDWATPLKRYIHTTYQEDPEKYADECMTIHRLRQDMRGAGKDLTGRDLLYRYYGQLELLDLRFPVDESHIRVSFTWYDAFTLKTTSQFSLAYEKASTIFNIASVLSAIAASQNRFESDGLKRASTYFQASAGMYAYINDNFLHAPSTDLSREVVKLLSQLMLTQAQECYLELSIGAKKTFALVAKLASQAGWSYGNIVENMTDFVNKSIFDKSWLSLCQIKHKYISSISQYQKALACEADRQYGECVARLNVADTLAKEASKLANSFVSSFSPSSTQTLMPDAASSLQELTKANAAMIAEKKNSATNDNDIIYNEAVPQESVLTPIDKINAVKSISIQELYNANDIKKVIGPDMFQRLIPFSVHESASLYSEEKAKIVRGETERCDLANTELETSLIDMKLPGMLEKFKSTNSAKSLDELAIPTPEVCEWADCIRDDEINKIPINELRGAVEDLKNNKAKQMLDDISHILDAEQRACEDMRVKYVDEWTQATSGPLTSFIRNDLRKHRENLDKAETNDRHFAQMLEQCMNDISILSGGANGDRLETTFAEALASISNDTPAVNGKRASDNILDIDNVQPEESMPSKVRQIEECIGNLNKVRKERMDTLSDLKEKTHQDDISHLLILNKKTQNIEPQLFQTELEKFIPYKNRITASIHQQQKLLHQLNAFHRSLMEGDEARAVQSRWEQAERKRKEVVERFRKAKDTYIEVKEGIRKGFEFYNDLSESINNLLKTANNFADERQKERDNLVRTIADRQQQKLREDLRHSSAMSPPEQAFRRLSLQQLPPQAHLQTRGQPQYQPQRPPPQYVQPLQQQYPQQPPQQQYPQPPLQQQYPQPPLQQPPLPNLQQPPPQHQRQQPQPPQHQHQQPPPQQQLQHQPPQYAYGNFPPAQQQGSYQQPPIRDFQQRMVSPTGGPHQPPNPYHQPQSRDFQQHVMSPVQPPNPYNQPPPHVPSYPPGPLQTPPPPQAPHFTNDRLARR</sequence>
<dbReference type="Proteomes" id="UP000789739">
    <property type="component" value="Unassembled WGS sequence"/>
</dbReference>
<dbReference type="PROSITE" id="PS51180">
    <property type="entry name" value="BRO1"/>
    <property type="match status" value="1"/>
</dbReference>
<evidence type="ECO:0000259" key="8">
    <source>
        <dbReference type="PROSITE" id="PS51180"/>
    </source>
</evidence>
<evidence type="ECO:0000256" key="7">
    <source>
        <dbReference type="SAM" id="MobiDB-lite"/>
    </source>
</evidence>
<dbReference type="OrthoDB" id="2141925at2759"/>
<dbReference type="EMBL" id="CAJVPI010000541">
    <property type="protein sequence ID" value="CAG8548094.1"/>
    <property type="molecule type" value="Genomic_DNA"/>
</dbReference>
<keyword evidence="6" id="KW-0175">Coiled coil</keyword>
<keyword evidence="10" id="KW-1185">Reference proteome</keyword>
<evidence type="ECO:0000256" key="3">
    <source>
        <dbReference type="ARBA" id="ARBA00022490"/>
    </source>
</evidence>
<feature type="compositionally biased region" description="Pro residues" evidence="7">
    <location>
        <begin position="955"/>
        <end position="984"/>
    </location>
</feature>
<feature type="coiled-coil region" evidence="6">
    <location>
        <begin position="737"/>
        <end position="764"/>
    </location>
</feature>
<comment type="subcellular location">
    <subcellularLocation>
        <location evidence="2">Cytoplasm</location>
    </subcellularLocation>
    <subcellularLocation>
        <location evidence="1">Endosome</location>
    </subcellularLocation>
</comment>
<dbReference type="AlphaFoldDB" id="A0A9N9B257"/>
<dbReference type="Pfam" id="PF03097">
    <property type="entry name" value="BRO1"/>
    <property type="match status" value="1"/>
</dbReference>
<evidence type="ECO:0000256" key="1">
    <source>
        <dbReference type="ARBA" id="ARBA00004177"/>
    </source>
</evidence>
<evidence type="ECO:0000256" key="5">
    <source>
        <dbReference type="ARBA" id="ARBA00041284"/>
    </source>
</evidence>
<dbReference type="Gene3D" id="1.25.40.280">
    <property type="entry name" value="alix/aip1 like domains"/>
    <property type="match status" value="1"/>
</dbReference>
<accession>A0A9N9B257</accession>
<evidence type="ECO:0000256" key="4">
    <source>
        <dbReference type="ARBA" id="ARBA00022753"/>
    </source>
</evidence>
<dbReference type="InterPro" id="IPR025304">
    <property type="entry name" value="ALIX_V_dom"/>
</dbReference>
<evidence type="ECO:0000256" key="6">
    <source>
        <dbReference type="SAM" id="Coils"/>
    </source>
</evidence>
<evidence type="ECO:0000313" key="9">
    <source>
        <dbReference type="EMBL" id="CAG8548094.1"/>
    </source>
</evidence>
<dbReference type="Gene3D" id="1.20.120.560">
    <property type="entry name" value="alix/aip1 in complex with the ypdl late domain"/>
    <property type="match status" value="1"/>
</dbReference>
<dbReference type="PANTHER" id="PTHR23030">
    <property type="entry name" value="PCD6 INTERACTING PROTEIN-RELATED"/>
    <property type="match status" value="1"/>
</dbReference>
<evidence type="ECO:0000256" key="2">
    <source>
        <dbReference type="ARBA" id="ARBA00004496"/>
    </source>
</evidence>
<dbReference type="InterPro" id="IPR004328">
    <property type="entry name" value="BRO1_dom"/>
</dbReference>
<protein>
    <recommendedName>
        <fullName evidence="5">BRO domain-containing protein 1</fullName>
    </recommendedName>
</protein>
<proteinExistence type="predicted"/>
<dbReference type="GO" id="GO:0043328">
    <property type="term" value="P:protein transport to vacuole involved in ubiquitin-dependent protein catabolic process via the multivesicular body sorting pathway"/>
    <property type="evidence" value="ECO:0007669"/>
    <property type="project" value="TreeGrafter"/>
</dbReference>
<dbReference type="GO" id="GO:0005768">
    <property type="term" value="C:endosome"/>
    <property type="evidence" value="ECO:0007669"/>
    <property type="project" value="UniProtKB-SubCell"/>
</dbReference>